<proteinExistence type="predicted"/>
<dbReference type="Proteomes" id="UP000696931">
    <property type="component" value="Unassembled WGS sequence"/>
</dbReference>
<evidence type="ECO:0000313" key="2">
    <source>
        <dbReference type="Proteomes" id="UP000696931"/>
    </source>
</evidence>
<organism evidence="1 2">
    <name type="scientific">Eiseniibacteriota bacterium</name>
    <dbReference type="NCBI Taxonomy" id="2212470"/>
    <lineage>
        <taxon>Bacteria</taxon>
        <taxon>Candidatus Eiseniibacteriota</taxon>
    </lineage>
</organism>
<dbReference type="AlphaFoldDB" id="A0A933SD96"/>
<name>A0A933SD96_UNCEI</name>
<protein>
    <submittedName>
        <fullName evidence="1">DUF4150 domain-containing protein</fullName>
    </submittedName>
</protein>
<gene>
    <name evidence="1" type="ORF">HZA61_00155</name>
</gene>
<evidence type="ECO:0000313" key="1">
    <source>
        <dbReference type="EMBL" id="MBI5167874.1"/>
    </source>
</evidence>
<comment type="caution">
    <text evidence="1">The sequence shown here is derived from an EMBL/GenBank/DDBJ whole genome shotgun (WGS) entry which is preliminary data.</text>
</comment>
<accession>A0A933SD96</accession>
<dbReference type="Pfam" id="PF13665">
    <property type="entry name" value="Tox-PAAR-like"/>
    <property type="match status" value="1"/>
</dbReference>
<sequence length="171" mass="17747">MPATVVVNFRTVVHASSNGMATFFPDVCKTPAPPSPSPIPIPYPNIAQSSDTAQGSTTVKCDGNPVMIQGANFSMSSGDEAGSAGGGMVSNTIKGKAEFVMFSFDVKFDGKSVPRQLDPMLGNKNASPNTPPMPELQPPMVVVSLPAVDPPGQEPSITDLVMELSGPEPSE</sequence>
<reference evidence="1" key="1">
    <citation type="submission" date="2020-07" db="EMBL/GenBank/DDBJ databases">
        <title>Huge and variable diversity of episymbiotic CPR bacteria and DPANN archaea in groundwater ecosystems.</title>
        <authorList>
            <person name="He C.Y."/>
            <person name="Keren R."/>
            <person name="Whittaker M."/>
            <person name="Farag I.F."/>
            <person name="Doudna J."/>
            <person name="Cate J.H.D."/>
            <person name="Banfield J.F."/>
        </authorList>
    </citation>
    <scope>NUCLEOTIDE SEQUENCE</scope>
    <source>
        <strain evidence="1">NC_groundwater_1813_Pr3_B-0.1um_71_17</strain>
    </source>
</reference>
<dbReference type="EMBL" id="JACRIW010000001">
    <property type="protein sequence ID" value="MBI5167874.1"/>
    <property type="molecule type" value="Genomic_DNA"/>
</dbReference>